<dbReference type="InterPro" id="IPR026444">
    <property type="entry name" value="Secre_tail"/>
</dbReference>
<feature type="chain" id="PRO_5006619765" evidence="1">
    <location>
        <begin position="21"/>
        <end position="548"/>
    </location>
</feature>
<feature type="signal peptide" evidence="1">
    <location>
        <begin position="1"/>
        <end position="20"/>
    </location>
</feature>
<dbReference type="Gene3D" id="3.80.10.10">
    <property type="entry name" value="Ribonuclease Inhibitor"/>
    <property type="match status" value="3"/>
</dbReference>
<name>A0A0S3UK95_PREIN</name>
<dbReference type="AlphaFoldDB" id="A0A0S3UK95"/>
<keyword evidence="1" id="KW-0732">Signal</keyword>
<evidence type="ECO:0000313" key="2">
    <source>
        <dbReference type="EMBL" id="BAU17924.1"/>
    </source>
</evidence>
<dbReference type="InterPro" id="IPR026906">
    <property type="entry name" value="LRR_5"/>
</dbReference>
<proteinExistence type="predicted"/>
<reference evidence="2" key="1">
    <citation type="journal article" date="2016" name="DNA Res.">
        <title>The complete genome sequencing of Prevotella intermedia strain OMA14 and a subsequent fine-scale, intra-species genomic comparison reveal an unusual amplification of conjugative and mobile transposons and identify a novel Prevotella-lineage-specific repeat.</title>
        <authorList>
            <person name="Naito M."/>
            <person name="Ogura Y."/>
            <person name="Itoh T."/>
            <person name="Shoji M."/>
            <person name="Okamoto M."/>
            <person name="Hayashi T."/>
            <person name="Nakayama K."/>
        </authorList>
    </citation>
    <scope>NUCLEOTIDE SEQUENCE [LARGE SCALE GENOMIC DNA]</scope>
    <source>
        <strain evidence="2">OMA14</strain>
    </source>
</reference>
<gene>
    <name evidence="2" type="ORF">PIOMA14_I_1416</name>
</gene>
<dbReference type="InterPro" id="IPR053139">
    <property type="entry name" value="Surface_bspA-like"/>
</dbReference>
<dbReference type="Proteomes" id="UP000217431">
    <property type="component" value="Chromosome I"/>
</dbReference>
<evidence type="ECO:0000256" key="1">
    <source>
        <dbReference type="SAM" id="SignalP"/>
    </source>
</evidence>
<dbReference type="PANTHER" id="PTHR45661:SF3">
    <property type="entry name" value="IG-LIKE DOMAIN-CONTAINING PROTEIN"/>
    <property type="match status" value="1"/>
</dbReference>
<dbReference type="SUPFAM" id="SSF52058">
    <property type="entry name" value="L domain-like"/>
    <property type="match status" value="1"/>
</dbReference>
<dbReference type="NCBIfam" id="TIGR04183">
    <property type="entry name" value="Por_Secre_tail"/>
    <property type="match status" value="1"/>
</dbReference>
<dbReference type="EMBL" id="AP014597">
    <property type="protein sequence ID" value="BAU17924.1"/>
    <property type="molecule type" value="Genomic_DNA"/>
</dbReference>
<dbReference type="RefSeq" id="WP_096405697.1">
    <property type="nucleotide sequence ID" value="NZ_AP014597.1"/>
</dbReference>
<dbReference type="InterPro" id="IPR032675">
    <property type="entry name" value="LRR_dom_sf"/>
</dbReference>
<organism evidence="2">
    <name type="scientific">Prevotella intermedia</name>
    <dbReference type="NCBI Taxonomy" id="28131"/>
    <lineage>
        <taxon>Bacteria</taxon>
        <taxon>Pseudomonadati</taxon>
        <taxon>Bacteroidota</taxon>
        <taxon>Bacteroidia</taxon>
        <taxon>Bacteroidales</taxon>
        <taxon>Prevotellaceae</taxon>
        <taxon>Prevotella</taxon>
    </lineage>
</organism>
<dbReference type="Pfam" id="PF13306">
    <property type="entry name" value="LRR_5"/>
    <property type="match status" value="3"/>
</dbReference>
<dbReference type="PANTHER" id="PTHR45661">
    <property type="entry name" value="SURFACE ANTIGEN"/>
    <property type="match status" value="1"/>
</dbReference>
<sequence length="548" mass="60027">MKIKSLLLAALAFVPAVLSAQVIEGDVLVRGDGVPKDYKIPEGIREIAPNAFATSSVRSIECPASLEVIGQCAFFYATELKSVTFAPNSKLKTIGEQAFSDCTNLETIELPNSVDSIGVNAFVLCENLKKITIPTGLRKLSRSTFMSCSNLMKVKFPETLKEIDETCFANCVSLTSLTLTGVETIGERAFYNCKVLTNVKLNEGLKEIKDNAFQRCIAIETLELPASIEKTGAKLFLQCPEFDGFTVVAGGKYMMADGGVLYSKDKTTLYECPQTKKADNFVVPAETKLIRSMAFFECQDIKAITLPKNLEKVGTGALSNNGMATFNFTTNDYLIYEDNALYYRSQNGNGLYLMAIPCKGTKTEFLLQPKTSYIADYAFSYNNSMQKVSLPDPVIGIGPRAFYACHGLKDIYSYRETAPTLGEEVFGDVEFNKVYLHVRKGSEKSYADNNWLFLWGDNIEGDYPDVVDAIKGVTTASANLAVVRLNATEVRLTADTNISSVELYNAAGGLVSENKQLGSNEVVLTLPHRGVYVAKLRLANGSVKVVKI</sequence>
<accession>A0A0S3UK95</accession>
<protein>
    <submittedName>
        <fullName evidence="2">Probable cell surface protein/luecine rich repeat protein</fullName>
    </submittedName>
</protein>